<comment type="caution">
    <text evidence="2">The sequence shown here is derived from an EMBL/GenBank/DDBJ whole genome shotgun (WGS) entry which is preliminary data.</text>
</comment>
<name>A0A931AZP2_9ACTN</name>
<feature type="transmembrane region" description="Helical" evidence="1">
    <location>
        <begin position="46"/>
        <end position="70"/>
    </location>
</feature>
<feature type="transmembrane region" description="Helical" evidence="1">
    <location>
        <begin position="12"/>
        <end position="34"/>
    </location>
</feature>
<protein>
    <submittedName>
        <fullName evidence="2">Uncharacterized protein</fullName>
    </submittedName>
</protein>
<sequence length="73" mass="7097">MNINWAALGSTFGASVVITVAVVGAFCVGVSALARRSRVSDGGAGTLALSTAVLSFALCASAVGYGLYLISGG</sequence>
<keyword evidence="3" id="KW-1185">Reference proteome</keyword>
<evidence type="ECO:0000256" key="1">
    <source>
        <dbReference type="SAM" id="Phobius"/>
    </source>
</evidence>
<keyword evidence="1" id="KW-0812">Transmembrane</keyword>
<reference evidence="2" key="1">
    <citation type="submission" date="2020-11" db="EMBL/GenBank/DDBJ databases">
        <title>Isolation and identification of active actinomycetes.</title>
        <authorList>
            <person name="Yu B."/>
        </authorList>
    </citation>
    <scope>NUCLEOTIDE SEQUENCE</scope>
    <source>
        <strain evidence="2">NEAU-YB345</strain>
    </source>
</reference>
<accession>A0A931AZP2</accession>
<evidence type="ECO:0000313" key="2">
    <source>
        <dbReference type="EMBL" id="MBF9067528.1"/>
    </source>
</evidence>
<gene>
    <name evidence="2" type="ORF">I2501_05675</name>
</gene>
<dbReference type="RefSeq" id="WP_196192701.1">
    <property type="nucleotide sequence ID" value="NZ_JADPRT010000002.1"/>
</dbReference>
<keyword evidence="1" id="KW-1133">Transmembrane helix</keyword>
<proteinExistence type="predicted"/>
<dbReference type="AlphaFoldDB" id="A0A931AZP2"/>
<dbReference type="EMBL" id="JADPRT010000002">
    <property type="protein sequence ID" value="MBF9067528.1"/>
    <property type="molecule type" value="Genomic_DNA"/>
</dbReference>
<keyword evidence="1" id="KW-0472">Membrane</keyword>
<evidence type="ECO:0000313" key="3">
    <source>
        <dbReference type="Proteomes" id="UP000657385"/>
    </source>
</evidence>
<organism evidence="2 3">
    <name type="scientific">Streptacidiphilus fuscans</name>
    <dbReference type="NCBI Taxonomy" id="2789292"/>
    <lineage>
        <taxon>Bacteria</taxon>
        <taxon>Bacillati</taxon>
        <taxon>Actinomycetota</taxon>
        <taxon>Actinomycetes</taxon>
        <taxon>Kitasatosporales</taxon>
        <taxon>Streptomycetaceae</taxon>
        <taxon>Streptacidiphilus</taxon>
    </lineage>
</organism>
<dbReference type="Proteomes" id="UP000657385">
    <property type="component" value="Unassembled WGS sequence"/>
</dbReference>